<comment type="similarity">
    <text evidence="4 12">Belongs to the ARL2BP family.</text>
</comment>
<proteinExistence type="inferred from homology"/>
<keyword evidence="9 12" id="KW-0206">Cytoskeleton</keyword>
<dbReference type="GO" id="GO:0005758">
    <property type="term" value="C:mitochondrial intermembrane space"/>
    <property type="evidence" value="ECO:0007669"/>
    <property type="project" value="UniProtKB-SubCell"/>
</dbReference>
<reference evidence="14 15" key="1">
    <citation type="submission" date="2019-04" db="EMBL/GenBank/DDBJ databases">
        <authorList>
            <consortium name="Wellcome Sanger Institute Data Sharing"/>
        </authorList>
    </citation>
    <scope>NUCLEOTIDE SEQUENCE [LARGE SCALE GENOMIC DNA]</scope>
</reference>
<dbReference type="GO" id="GO:0005634">
    <property type="term" value="C:nucleus"/>
    <property type="evidence" value="ECO:0007669"/>
    <property type="project" value="UniProtKB-SubCell"/>
</dbReference>
<evidence type="ECO:0000256" key="2">
    <source>
        <dbReference type="ARBA" id="ARBA00004123"/>
    </source>
</evidence>
<evidence type="ECO:0000313" key="14">
    <source>
        <dbReference type="Ensembl" id="ENSSFOP00015046648.1"/>
    </source>
</evidence>
<keyword evidence="7 12" id="KW-0969">Cilium</keyword>
<dbReference type="GO" id="GO:0005929">
    <property type="term" value="C:cilium"/>
    <property type="evidence" value="ECO:0007669"/>
    <property type="project" value="UniProtKB-UniRule"/>
</dbReference>
<keyword evidence="10 12" id="KW-0539">Nucleus</keyword>
<reference evidence="14" key="2">
    <citation type="submission" date="2025-08" db="UniProtKB">
        <authorList>
            <consortium name="Ensembl"/>
        </authorList>
    </citation>
    <scope>IDENTIFICATION</scope>
</reference>
<evidence type="ECO:0000259" key="13">
    <source>
        <dbReference type="Pfam" id="PF11527"/>
    </source>
</evidence>
<evidence type="ECO:0000256" key="12">
    <source>
        <dbReference type="RuleBase" id="RU367099"/>
    </source>
</evidence>
<evidence type="ECO:0000256" key="7">
    <source>
        <dbReference type="ARBA" id="ARBA00023069"/>
    </source>
</evidence>
<evidence type="ECO:0000256" key="11">
    <source>
        <dbReference type="ARBA" id="ARBA00023273"/>
    </source>
</evidence>
<evidence type="ECO:0000256" key="1">
    <source>
        <dbReference type="ARBA" id="ARBA00004120"/>
    </source>
</evidence>
<comment type="function">
    <text evidence="12">Plays a role as an effector of the ADP-ribosylation factor-like protein 2, ARL2.</text>
</comment>
<dbReference type="InterPro" id="IPR038849">
    <property type="entry name" value="ARL2BP"/>
</dbReference>
<dbReference type="GO" id="GO:0051457">
    <property type="term" value="P:maintenance of protein location in nucleus"/>
    <property type="evidence" value="ECO:0007669"/>
    <property type="project" value="TreeGrafter"/>
</dbReference>
<protein>
    <recommendedName>
        <fullName evidence="5 12">ADP-ribosylation factor-like protein 2-binding protein</fullName>
        <shortName evidence="12">ARF-like 2-binding protein</shortName>
    </recommendedName>
</protein>
<dbReference type="AlphaFoldDB" id="A0A8C9T3S3"/>
<evidence type="ECO:0000256" key="5">
    <source>
        <dbReference type="ARBA" id="ARBA00014849"/>
    </source>
</evidence>
<dbReference type="InterPro" id="IPR042541">
    <property type="entry name" value="BART_sf"/>
</dbReference>
<name>A0A8C9T3S3_SCLFO</name>
<evidence type="ECO:0000256" key="8">
    <source>
        <dbReference type="ARBA" id="ARBA00023128"/>
    </source>
</evidence>
<dbReference type="PANTHER" id="PTHR15487:SF4">
    <property type="entry name" value="ADP-RIBOSYLATION FACTOR-LIKE PROTEIN 2-BINDING PROTEIN"/>
    <property type="match status" value="1"/>
</dbReference>
<evidence type="ECO:0000256" key="10">
    <source>
        <dbReference type="ARBA" id="ARBA00023242"/>
    </source>
</evidence>
<gene>
    <name evidence="14" type="primary">ARL2BP</name>
    <name evidence="14" type="synonym">arl2bp</name>
</gene>
<dbReference type="InterPro" id="IPR023379">
    <property type="entry name" value="BART_dom"/>
</dbReference>
<dbReference type="GeneTree" id="ENSGT00390000015052"/>
<dbReference type="Proteomes" id="UP000694397">
    <property type="component" value="Chromosome 7"/>
</dbReference>
<evidence type="ECO:0000313" key="15">
    <source>
        <dbReference type="Proteomes" id="UP000694397"/>
    </source>
</evidence>
<dbReference type="Pfam" id="PF11527">
    <property type="entry name" value="ARL2_Bind_BART"/>
    <property type="match status" value="1"/>
</dbReference>
<evidence type="ECO:0000256" key="3">
    <source>
        <dbReference type="ARBA" id="ARBA00004300"/>
    </source>
</evidence>
<evidence type="ECO:0000256" key="9">
    <source>
        <dbReference type="ARBA" id="ARBA00023212"/>
    </source>
</evidence>
<dbReference type="GO" id="GO:0005813">
    <property type="term" value="C:centrosome"/>
    <property type="evidence" value="ECO:0007669"/>
    <property type="project" value="UniProtKB-SubCell"/>
</dbReference>
<accession>A0A8C9T3S3</accession>
<feature type="domain" description="BART" evidence="13">
    <location>
        <begin position="20"/>
        <end position="133"/>
    </location>
</feature>
<dbReference type="Gene3D" id="1.20.1520.10">
    <property type="entry name" value="ADP-ribosylation factor-like 2-binding protein, domain"/>
    <property type="match status" value="1"/>
</dbReference>
<keyword evidence="8 12" id="KW-0496">Mitochondrion</keyword>
<keyword evidence="11 12" id="KW-0966">Cell projection</keyword>
<keyword evidence="15" id="KW-1185">Reference proteome</keyword>
<sequence length="166" mass="19503">MEELNDDEFTLSNCSDADAEFDRVIGIIEDIIMEEEFQQLQHYFMEKYYMEFDDSEENRLSYTTIFNEYVELLEKHIERQLTERIPGFHMNTFTNSLMQHKDEISGDVFDMLLTFTDFLAFKEMFVEYRAEREGRDVDLSAVLVVKSLNSCASPSAPFTTFTSGLQ</sequence>
<organism evidence="14 15">
    <name type="scientific">Scleropages formosus</name>
    <name type="common">Asian bonytongue</name>
    <name type="synonym">Osteoglossum formosum</name>
    <dbReference type="NCBI Taxonomy" id="113540"/>
    <lineage>
        <taxon>Eukaryota</taxon>
        <taxon>Metazoa</taxon>
        <taxon>Chordata</taxon>
        <taxon>Craniata</taxon>
        <taxon>Vertebrata</taxon>
        <taxon>Euteleostomi</taxon>
        <taxon>Actinopterygii</taxon>
        <taxon>Neopterygii</taxon>
        <taxon>Teleostei</taxon>
        <taxon>Osteoglossocephala</taxon>
        <taxon>Osteoglossomorpha</taxon>
        <taxon>Osteoglossiformes</taxon>
        <taxon>Osteoglossidae</taxon>
        <taxon>Scleropages</taxon>
    </lineage>
</organism>
<dbReference type="PANTHER" id="PTHR15487">
    <property type="entry name" value="ADP-RIBOSYLATION FACTOR-LIKE PROTEIN 2-BINDING PROTEIN"/>
    <property type="match status" value="1"/>
</dbReference>
<dbReference type="OrthoDB" id="302784at2759"/>
<evidence type="ECO:0000256" key="4">
    <source>
        <dbReference type="ARBA" id="ARBA00009880"/>
    </source>
</evidence>
<dbReference type="Ensembl" id="ENSSFOT00015069822.1">
    <property type="protein sequence ID" value="ENSSFOP00015046648.1"/>
    <property type="gene ID" value="ENSSFOG00015032410.1"/>
</dbReference>
<keyword evidence="6 12" id="KW-0963">Cytoplasm</keyword>
<comment type="subcellular location">
    <subcellularLocation>
        <location evidence="1 12">Cytoplasm</location>
        <location evidence="1 12">Cytoskeleton</location>
        <location evidence="1 12">Cilium basal body</location>
    </subcellularLocation>
    <subcellularLocation>
        <location evidence="3 12">Cytoplasm</location>
        <location evidence="3 12">Cytoskeleton</location>
        <location evidence="3 12">Microtubule organizing center</location>
        <location evidence="3 12">Centrosome</location>
    </subcellularLocation>
    <subcellularLocation>
        <location evidence="12">Cytoplasm</location>
    </subcellularLocation>
    <subcellularLocation>
        <location evidence="2 12">Nucleus</location>
    </subcellularLocation>
    <subcellularLocation>
        <location evidence="12">Mitochondrion intermembrane space</location>
    </subcellularLocation>
</comment>
<reference evidence="14" key="3">
    <citation type="submission" date="2025-09" db="UniProtKB">
        <authorList>
            <consortium name="Ensembl"/>
        </authorList>
    </citation>
    <scope>IDENTIFICATION</scope>
</reference>
<evidence type="ECO:0000256" key="6">
    <source>
        <dbReference type="ARBA" id="ARBA00022490"/>
    </source>
</evidence>